<evidence type="ECO:0000313" key="3">
    <source>
        <dbReference type="Proteomes" id="UP000001137"/>
    </source>
</evidence>
<reference evidence="2 3" key="1">
    <citation type="submission" date="2007-10" db="EMBL/GenBank/DDBJ databases">
        <title>Complete sequence of Caldivirga maquilingensis IC-167.</title>
        <authorList>
            <consortium name="US DOE Joint Genome Institute"/>
            <person name="Copeland A."/>
            <person name="Lucas S."/>
            <person name="Lapidus A."/>
            <person name="Barry K."/>
            <person name="Glavina del Rio T."/>
            <person name="Dalin E."/>
            <person name="Tice H."/>
            <person name="Pitluck S."/>
            <person name="Saunders E."/>
            <person name="Brettin T."/>
            <person name="Bruce D."/>
            <person name="Detter J.C."/>
            <person name="Han C."/>
            <person name="Schmutz J."/>
            <person name="Larimer F."/>
            <person name="Land M."/>
            <person name="Hauser L."/>
            <person name="Kyrpides N."/>
            <person name="Ivanova N."/>
            <person name="Biddle J.F."/>
            <person name="Zhang Z."/>
            <person name="Fitz-Gibbon S.T."/>
            <person name="Lowe T.M."/>
            <person name="Saltikov C."/>
            <person name="House C.H."/>
            <person name="Richardson P."/>
        </authorList>
    </citation>
    <scope>NUCLEOTIDE SEQUENCE [LARGE SCALE GENOMIC DNA]</scope>
    <source>
        <strain evidence="3">ATCC 700844 / DSM 13496 / JCM 10307 / IC-167</strain>
    </source>
</reference>
<dbReference type="Proteomes" id="UP000001137">
    <property type="component" value="Chromosome"/>
</dbReference>
<sequence>MKRVKLRFADREVEFVDREVAIRQIEELAGKGTWWPLVIYGPEGCGKSALLKQAIEVLREYGYEVSYISPLSRSGEDRFTLTEGLRRLVTGVGSLLIGDASRLINIAVELLYDAVRKRLTGRIALLADDVFQAIGLDKAELLVKGLLNMVEYPSVDYEKIVILVSSSEGITWERIGRHRWAEIKIMWSMPKEGFRQLYEQVPGPKPDFEQVWRWTGGNPEMLERLYGAGWDINGIINDMIKDRKLDIMVKTLDREQVQILRRAIEDPDVIYDEAARAMPLMDKLIENNLIIRIWYREQRVWIDQPPEKDPELGIGTHFAWQTPMHREAVRRVLGNELERHR</sequence>
<dbReference type="Pfam" id="PF01637">
    <property type="entry name" value="ATPase_2"/>
    <property type="match status" value="1"/>
</dbReference>
<dbReference type="InterPro" id="IPR011579">
    <property type="entry name" value="ATPase_dom"/>
</dbReference>
<dbReference type="Gene3D" id="3.40.50.300">
    <property type="entry name" value="P-loop containing nucleotide triphosphate hydrolases"/>
    <property type="match status" value="1"/>
</dbReference>
<dbReference type="AlphaFoldDB" id="A8M942"/>
<accession>A8M942</accession>
<dbReference type="EMBL" id="CP000852">
    <property type="protein sequence ID" value="ABW02261.1"/>
    <property type="molecule type" value="Genomic_DNA"/>
</dbReference>
<keyword evidence="3" id="KW-1185">Reference proteome</keyword>
<dbReference type="GeneID" id="5708907"/>
<gene>
    <name evidence="2" type="ordered locus">Cmaq_1436</name>
</gene>
<proteinExistence type="predicted"/>
<dbReference type="eggNOG" id="arCOG03408">
    <property type="taxonomic scope" value="Archaea"/>
</dbReference>
<evidence type="ECO:0000313" key="2">
    <source>
        <dbReference type="EMBL" id="ABW02261.1"/>
    </source>
</evidence>
<organism evidence="2 3">
    <name type="scientific">Caldivirga maquilingensis (strain ATCC 700844 / DSM 13496 / JCM 10307 / IC-167)</name>
    <dbReference type="NCBI Taxonomy" id="397948"/>
    <lineage>
        <taxon>Archaea</taxon>
        <taxon>Thermoproteota</taxon>
        <taxon>Thermoprotei</taxon>
        <taxon>Thermoproteales</taxon>
        <taxon>Thermoproteaceae</taxon>
        <taxon>Caldivirga</taxon>
    </lineage>
</organism>
<dbReference type="GO" id="GO:0005524">
    <property type="term" value="F:ATP binding"/>
    <property type="evidence" value="ECO:0007669"/>
    <property type="project" value="InterPro"/>
</dbReference>
<dbReference type="OrthoDB" id="25948at2157"/>
<feature type="domain" description="ATPase" evidence="1">
    <location>
        <begin position="15"/>
        <end position="225"/>
    </location>
</feature>
<evidence type="ECO:0000259" key="1">
    <source>
        <dbReference type="Pfam" id="PF01637"/>
    </source>
</evidence>
<dbReference type="SUPFAM" id="SSF52540">
    <property type="entry name" value="P-loop containing nucleoside triphosphate hydrolases"/>
    <property type="match status" value="1"/>
</dbReference>
<dbReference type="STRING" id="397948.Cmaq_1436"/>
<dbReference type="InterPro" id="IPR027417">
    <property type="entry name" value="P-loop_NTPase"/>
</dbReference>
<name>A8M942_CALMQ</name>
<dbReference type="RefSeq" id="WP_012186480.1">
    <property type="nucleotide sequence ID" value="NC_009954.1"/>
</dbReference>
<protein>
    <recommendedName>
        <fullName evidence="1">ATPase domain-containing protein</fullName>
    </recommendedName>
</protein>
<dbReference type="HOGENOM" id="CLU_070505_0_0_2"/>
<dbReference type="KEGG" id="cma:Cmaq_1436"/>